<evidence type="ECO:0000313" key="2">
    <source>
        <dbReference type="Proteomes" id="UP001255185"/>
    </source>
</evidence>
<organism evidence="1 2">
    <name type="scientific">Flavobacterium arsenatis</name>
    <dbReference type="NCBI Taxonomy" id="1484332"/>
    <lineage>
        <taxon>Bacteria</taxon>
        <taxon>Pseudomonadati</taxon>
        <taxon>Bacteroidota</taxon>
        <taxon>Flavobacteriia</taxon>
        <taxon>Flavobacteriales</taxon>
        <taxon>Flavobacteriaceae</taxon>
        <taxon>Flavobacterium</taxon>
    </lineage>
</organism>
<dbReference type="RefSeq" id="WP_310027468.1">
    <property type="nucleotide sequence ID" value="NZ_JAVDVI010000013.1"/>
</dbReference>
<evidence type="ECO:0008006" key="3">
    <source>
        <dbReference type="Google" id="ProtNLM"/>
    </source>
</evidence>
<proteinExistence type="predicted"/>
<name>A0ABU1TSK2_9FLAO</name>
<reference evidence="1 2" key="1">
    <citation type="submission" date="2023-07" db="EMBL/GenBank/DDBJ databases">
        <title>Sorghum-associated microbial communities from plants grown in Nebraska, USA.</title>
        <authorList>
            <person name="Schachtman D."/>
        </authorList>
    </citation>
    <scope>NUCLEOTIDE SEQUENCE [LARGE SCALE GENOMIC DNA]</scope>
    <source>
        <strain evidence="1 2">3773</strain>
    </source>
</reference>
<comment type="caution">
    <text evidence="1">The sequence shown here is derived from an EMBL/GenBank/DDBJ whole genome shotgun (WGS) entry which is preliminary data.</text>
</comment>
<gene>
    <name evidence="1" type="ORF">J2X31_002866</name>
</gene>
<sequence>MQKFQLELLFQIIGIGSASGLFFKNESLFLISDNSKALYEYHLTDKKLDSHILLENPELPQENIPKKLKPDFESITPFGEDLCVFGSGSTENRNQMVQFNTYNKKAIKTLDLTDLYLSMQYFAEIKPEDFNIEGSVFDGQNWYFFQRGNGENGQNGVFTVSGENLENEFSIVYNSYKLPKIKGVRTSFTDAILLDETLYFLATAENSKSTYEDGEVLGSIIGSIDTKTMKLKSKQTISNKHKFEGLTLYKNNQDSLEFLLCEDKDSDVQQSDIYKLTLKK</sequence>
<accession>A0ABU1TSK2</accession>
<dbReference type="EMBL" id="JAVDVI010000013">
    <property type="protein sequence ID" value="MDR6968840.1"/>
    <property type="molecule type" value="Genomic_DNA"/>
</dbReference>
<dbReference type="Proteomes" id="UP001255185">
    <property type="component" value="Unassembled WGS sequence"/>
</dbReference>
<keyword evidence="2" id="KW-1185">Reference proteome</keyword>
<evidence type="ECO:0000313" key="1">
    <source>
        <dbReference type="EMBL" id="MDR6968840.1"/>
    </source>
</evidence>
<dbReference type="InterPro" id="IPR053851">
    <property type="entry name" value="DUF6929"/>
</dbReference>
<dbReference type="Pfam" id="PF22000">
    <property type="entry name" value="DUF6929"/>
    <property type="match status" value="1"/>
</dbReference>
<protein>
    <recommendedName>
        <fullName evidence="3">Apyrase</fullName>
    </recommendedName>
</protein>